<sequence>MREVGGLGSAVGGQKQTGHKLKPRGHGAPQHHQVIFIQEPQASVLSAASCCHAVACNPMTLRPMGISSSRVSSTSPLIHLT</sequence>
<gene>
    <name evidence="2" type="ORF">EYF80_012291</name>
</gene>
<accession>A0A4Z2II77</accession>
<proteinExistence type="predicted"/>
<dbReference type="AlphaFoldDB" id="A0A4Z2II77"/>
<feature type="compositionally biased region" description="Gly residues" evidence="1">
    <location>
        <begin position="1"/>
        <end position="11"/>
    </location>
</feature>
<evidence type="ECO:0000256" key="1">
    <source>
        <dbReference type="SAM" id="MobiDB-lite"/>
    </source>
</evidence>
<feature type="region of interest" description="Disordered" evidence="1">
    <location>
        <begin position="1"/>
        <end position="32"/>
    </location>
</feature>
<evidence type="ECO:0000313" key="3">
    <source>
        <dbReference type="Proteomes" id="UP000314294"/>
    </source>
</evidence>
<name>A0A4Z2II77_9TELE</name>
<protein>
    <submittedName>
        <fullName evidence="2">Uncharacterized protein</fullName>
    </submittedName>
</protein>
<keyword evidence="3" id="KW-1185">Reference proteome</keyword>
<dbReference type="Proteomes" id="UP000314294">
    <property type="component" value="Unassembled WGS sequence"/>
</dbReference>
<evidence type="ECO:0000313" key="2">
    <source>
        <dbReference type="EMBL" id="TNN77477.1"/>
    </source>
</evidence>
<organism evidence="2 3">
    <name type="scientific">Liparis tanakae</name>
    <name type="common">Tanaka's snailfish</name>
    <dbReference type="NCBI Taxonomy" id="230148"/>
    <lineage>
        <taxon>Eukaryota</taxon>
        <taxon>Metazoa</taxon>
        <taxon>Chordata</taxon>
        <taxon>Craniata</taxon>
        <taxon>Vertebrata</taxon>
        <taxon>Euteleostomi</taxon>
        <taxon>Actinopterygii</taxon>
        <taxon>Neopterygii</taxon>
        <taxon>Teleostei</taxon>
        <taxon>Neoteleostei</taxon>
        <taxon>Acanthomorphata</taxon>
        <taxon>Eupercaria</taxon>
        <taxon>Perciformes</taxon>
        <taxon>Cottioidei</taxon>
        <taxon>Cottales</taxon>
        <taxon>Liparidae</taxon>
        <taxon>Liparis</taxon>
    </lineage>
</organism>
<reference evidence="2 3" key="1">
    <citation type="submission" date="2019-03" db="EMBL/GenBank/DDBJ databases">
        <title>First draft genome of Liparis tanakae, snailfish: a comprehensive survey of snailfish specific genes.</title>
        <authorList>
            <person name="Kim W."/>
            <person name="Song I."/>
            <person name="Jeong J.-H."/>
            <person name="Kim D."/>
            <person name="Kim S."/>
            <person name="Ryu S."/>
            <person name="Song J.Y."/>
            <person name="Lee S.K."/>
        </authorList>
    </citation>
    <scope>NUCLEOTIDE SEQUENCE [LARGE SCALE GENOMIC DNA]</scope>
    <source>
        <tissue evidence="2">Muscle</tissue>
    </source>
</reference>
<dbReference type="EMBL" id="SRLO01000082">
    <property type="protein sequence ID" value="TNN77477.1"/>
    <property type="molecule type" value="Genomic_DNA"/>
</dbReference>
<comment type="caution">
    <text evidence="2">The sequence shown here is derived from an EMBL/GenBank/DDBJ whole genome shotgun (WGS) entry which is preliminary data.</text>
</comment>